<dbReference type="Pfam" id="PF19650">
    <property type="entry name" value="DUF6153"/>
    <property type="match status" value="1"/>
</dbReference>
<evidence type="ECO:0000256" key="1">
    <source>
        <dbReference type="SAM" id="Phobius"/>
    </source>
</evidence>
<keyword evidence="1" id="KW-1133">Transmembrane helix</keyword>
<accession>A0A2A9F6F7</accession>
<proteinExistence type="predicted"/>
<reference evidence="2 3" key="1">
    <citation type="submission" date="2017-10" db="EMBL/GenBank/DDBJ databases">
        <title>Sequencing the genomes of 1000 actinobacteria strains.</title>
        <authorList>
            <person name="Klenk H.-P."/>
        </authorList>
    </citation>
    <scope>NUCLEOTIDE SEQUENCE [LARGE SCALE GENOMIC DNA]</scope>
    <source>
        <strain evidence="2 3">DSM 46092</strain>
    </source>
</reference>
<gene>
    <name evidence="2" type="ORF">ATK36_1995</name>
</gene>
<dbReference type="Proteomes" id="UP000243542">
    <property type="component" value="Unassembled WGS sequence"/>
</dbReference>
<protein>
    <submittedName>
        <fullName evidence="2">Uncharacterized protein</fullName>
    </submittedName>
</protein>
<name>A0A2A9F6F7_9PSEU</name>
<organism evidence="2 3">
    <name type="scientific">Amycolatopsis sulphurea</name>
    <dbReference type="NCBI Taxonomy" id="76022"/>
    <lineage>
        <taxon>Bacteria</taxon>
        <taxon>Bacillati</taxon>
        <taxon>Actinomycetota</taxon>
        <taxon>Actinomycetes</taxon>
        <taxon>Pseudonocardiales</taxon>
        <taxon>Pseudonocardiaceae</taxon>
        <taxon>Amycolatopsis</taxon>
    </lineage>
</organism>
<evidence type="ECO:0000313" key="3">
    <source>
        <dbReference type="Proteomes" id="UP000243542"/>
    </source>
</evidence>
<keyword evidence="1" id="KW-0812">Transmembrane</keyword>
<evidence type="ECO:0000313" key="2">
    <source>
        <dbReference type="EMBL" id="PFG46987.1"/>
    </source>
</evidence>
<keyword evidence="3" id="KW-1185">Reference proteome</keyword>
<dbReference type="AlphaFoldDB" id="A0A2A9F6F7"/>
<comment type="caution">
    <text evidence="2">The sequence shown here is derived from an EMBL/GenBank/DDBJ whole genome shotgun (WGS) entry which is preliminary data.</text>
</comment>
<keyword evidence="1" id="KW-0472">Membrane</keyword>
<dbReference type="EMBL" id="PDJK01000002">
    <property type="protein sequence ID" value="PFG46987.1"/>
    <property type="molecule type" value="Genomic_DNA"/>
</dbReference>
<sequence>MYPYGVSRYSQPVGTPSRQSPLIRRLAFVVLVLGVLAMHHLPAPHGAAGGAGHADVTMTGHVMSSGHESSGHEMSYGVGADPVGVYSMLHLCVAVLLGAAGLLLALFLVRRGGEAAAQPSGTGRGRSGARAPPWRAGREVLAAHCVLRI</sequence>
<feature type="transmembrane region" description="Helical" evidence="1">
    <location>
        <begin position="83"/>
        <end position="109"/>
    </location>
</feature>
<dbReference type="InterPro" id="IPR046151">
    <property type="entry name" value="DUF6153"/>
</dbReference>